<keyword evidence="4" id="KW-0012">Acyltransferase</keyword>
<keyword evidence="4" id="KW-0378">Hydrolase</keyword>
<protein>
    <submittedName>
        <fullName evidence="4">Peptidoglycan/LPS O-acetylase OafA/YrhL, contains acyltransferase and SGNH-hydrolase domains</fullName>
    </submittedName>
</protein>
<dbReference type="Pfam" id="PF19040">
    <property type="entry name" value="SGNH"/>
    <property type="match status" value="1"/>
</dbReference>
<feature type="domain" description="Acyltransferase 3" evidence="2">
    <location>
        <begin position="8"/>
        <end position="332"/>
    </location>
</feature>
<feature type="transmembrane region" description="Helical" evidence="1">
    <location>
        <begin position="144"/>
        <end position="160"/>
    </location>
</feature>
<dbReference type="EMBL" id="FOZL01000001">
    <property type="protein sequence ID" value="SFS09142.1"/>
    <property type="molecule type" value="Genomic_DNA"/>
</dbReference>
<dbReference type="GO" id="GO:0016747">
    <property type="term" value="F:acyltransferase activity, transferring groups other than amino-acyl groups"/>
    <property type="evidence" value="ECO:0007669"/>
    <property type="project" value="InterPro"/>
</dbReference>
<evidence type="ECO:0000259" key="2">
    <source>
        <dbReference type="Pfam" id="PF01757"/>
    </source>
</evidence>
<feature type="domain" description="SGNH" evidence="3">
    <location>
        <begin position="424"/>
        <end position="610"/>
    </location>
</feature>
<dbReference type="Proteomes" id="UP000199024">
    <property type="component" value="Unassembled WGS sequence"/>
</dbReference>
<dbReference type="PANTHER" id="PTHR23028:SF53">
    <property type="entry name" value="ACYL_TRANSF_3 DOMAIN-CONTAINING PROTEIN"/>
    <property type="match status" value="1"/>
</dbReference>
<keyword evidence="5" id="KW-1185">Reference proteome</keyword>
<feature type="transmembrane region" description="Helical" evidence="1">
    <location>
        <begin position="33"/>
        <end position="54"/>
    </location>
</feature>
<evidence type="ECO:0000259" key="3">
    <source>
        <dbReference type="Pfam" id="PF19040"/>
    </source>
</evidence>
<dbReference type="GO" id="GO:0009103">
    <property type="term" value="P:lipopolysaccharide biosynthetic process"/>
    <property type="evidence" value="ECO:0007669"/>
    <property type="project" value="TreeGrafter"/>
</dbReference>
<dbReference type="PANTHER" id="PTHR23028">
    <property type="entry name" value="ACETYLTRANSFERASE"/>
    <property type="match status" value="1"/>
</dbReference>
<keyword evidence="1" id="KW-0812">Transmembrane</keyword>
<dbReference type="STRING" id="474950.SAMN05421771_1599"/>
<dbReference type="InterPro" id="IPR050879">
    <property type="entry name" value="Acyltransferase_3"/>
</dbReference>
<feature type="transmembrane region" description="Helical" evidence="1">
    <location>
        <begin position="352"/>
        <end position="371"/>
    </location>
</feature>
<feature type="transmembrane region" description="Helical" evidence="1">
    <location>
        <begin position="275"/>
        <end position="295"/>
    </location>
</feature>
<feature type="transmembrane region" description="Helical" evidence="1">
    <location>
        <begin position="106"/>
        <end position="124"/>
    </location>
</feature>
<evidence type="ECO:0000313" key="5">
    <source>
        <dbReference type="Proteomes" id="UP000199024"/>
    </source>
</evidence>
<dbReference type="AlphaFoldDB" id="A0A1I6M0X4"/>
<organism evidence="4 5">
    <name type="scientific">Granulicella pectinivorans</name>
    <dbReference type="NCBI Taxonomy" id="474950"/>
    <lineage>
        <taxon>Bacteria</taxon>
        <taxon>Pseudomonadati</taxon>
        <taxon>Acidobacteriota</taxon>
        <taxon>Terriglobia</taxon>
        <taxon>Terriglobales</taxon>
        <taxon>Acidobacteriaceae</taxon>
        <taxon>Granulicella</taxon>
    </lineage>
</organism>
<dbReference type="InterPro" id="IPR002656">
    <property type="entry name" value="Acyl_transf_3_dom"/>
</dbReference>
<feature type="transmembrane region" description="Helical" evidence="1">
    <location>
        <begin position="167"/>
        <end position="186"/>
    </location>
</feature>
<feature type="transmembrane region" description="Helical" evidence="1">
    <location>
        <begin position="192"/>
        <end position="212"/>
    </location>
</feature>
<evidence type="ECO:0000313" key="4">
    <source>
        <dbReference type="EMBL" id="SFS09142.1"/>
    </source>
</evidence>
<feature type="transmembrane region" description="Helical" evidence="1">
    <location>
        <begin position="315"/>
        <end position="336"/>
    </location>
</feature>
<dbReference type="GO" id="GO:0016020">
    <property type="term" value="C:membrane"/>
    <property type="evidence" value="ECO:0007669"/>
    <property type="project" value="TreeGrafter"/>
</dbReference>
<proteinExistence type="predicted"/>
<gene>
    <name evidence="4" type="ORF">SAMN05421771_1599</name>
</gene>
<feature type="transmembrane region" description="Helical" evidence="1">
    <location>
        <begin position="74"/>
        <end position="94"/>
    </location>
</feature>
<dbReference type="OrthoDB" id="9796461at2"/>
<dbReference type="InterPro" id="IPR043968">
    <property type="entry name" value="SGNH"/>
</dbReference>
<reference evidence="4 5" key="1">
    <citation type="submission" date="2016-10" db="EMBL/GenBank/DDBJ databases">
        <authorList>
            <person name="de Groot N.N."/>
        </authorList>
    </citation>
    <scope>NUCLEOTIDE SEQUENCE [LARGE SCALE GENOMIC DNA]</scope>
    <source>
        <strain evidence="4 5">DSM 21001</strain>
    </source>
</reference>
<feature type="transmembrane region" description="Helical" evidence="1">
    <location>
        <begin position="245"/>
        <end position="263"/>
    </location>
</feature>
<feature type="transmembrane region" description="Helical" evidence="1">
    <location>
        <begin position="219"/>
        <end position="239"/>
    </location>
</feature>
<evidence type="ECO:0000256" key="1">
    <source>
        <dbReference type="SAM" id="Phobius"/>
    </source>
</evidence>
<keyword evidence="1" id="KW-1133">Transmembrane helix</keyword>
<accession>A0A1I6M0X4</accession>
<dbReference type="RefSeq" id="WP_089838227.1">
    <property type="nucleotide sequence ID" value="NZ_FOZL01000001.1"/>
</dbReference>
<keyword evidence="1" id="KW-0472">Membrane</keyword>
<keyword evidence="4" id="KW-0808">Transferase</keyword>
<name>A0A1I6M0X4_9BACT</name>
<sequence>MARGYRPDVDGLRAVAVLLVVGRHLRVSWLSGGFVGVDVFFVISGYLISSIIMPQILDGTFSLTGFYERRIRRIFPALAVMLAVSSLLAWKYLLPSEMVGYARSMVGALFGFSNVVFWNWVGYFDGPNELKPLLHTWSLGVEEQFYLCFPLLLLAGRRLGVTAFKRWVCGLTVVSFVAACGMTLYLPSDAFYFAPLRAWELLLGILVSQAYVPSIRTSAGRNVAACAGLAMILATGLLYTAKTSFPGLGALPPCLGAALIIAAGETGTSFVGQFLSLRPMVFVGLISYSLYLWHWPVQVFYDYAHLLTGRHEDDWRAVGFVFTISFVVAVLSWAFVERPVRAGRLWPSRGRLFLGSGAFAGVALLLAAGVVRSEGAPKRFSAETVAMARYLDYDNHDEDRWGRCAFGPLLTTVSMLDRTACLPYSEGKKHLLLVGDSHAAHLWPGFAAVFPEFEVSQVNMSECPILAGMDTAPKACGAMSRFIFEDWLPHHPVDALLVSYRWTEGSLPDAEALVAYGRAHHVNVILFGPSVEYAIALPRLLAMGADAHEQEVGWPRAMDLRMKQMAKDRWGVEYISFFDDVCAGGCPVYAAPGMPMGFDANHLTAAGAKVFLADVKTSGEIR</sequence>
<dbReference type="Pfam" id="PF01757">
    <property type="entry name" value="Acyl_transf_3"/>
    <property type="match status" value="1"/>
</dbReference>
<dbReference type="GO" id="GO:0016787">
    <property type="term" value="F:hydrolase activity"/>
    <property type="evidence" value="ECO:0007669"/>
    <property type="project" value="UniProtKB-KW"/>
</dbReference>